<accession>A0A6P4BS36</accession>
<protein>
    <submittedName>
        <fullName evidence="3">Uncharacterized protein LOC107467613</fullName>
    </submittedName>
</protein>
<evidence type="ECO:0000256" key="1">
    <source>
        <dbReference type="SAM" id="MobiDB-lite"/>
    </source>
</evidence>
<gene>
    <name evidence="3" type="primary">LOC107467613</name>
</gene>
<dbReference type="Proteomes" id="UP000515211">
    <property type="component" value="Chromosome 9"/>
</dbReference>
<feature type="region of interest" description="Disordered" evidence="1">
    <location>
        <begin position="42"/>
        <end position="70"/>
    </location>
</feature>
<evidence type="ECO:0000313" key="3">
    <source>
        <dbReference type="RefSeq" id="XP_015942235.1"/>
    </source>
</evidence>
<name>A0A6P4BS36_ARADU</name>
<reference evidence="3" key="2">
    <citation type="submission" date="2025-08" db="UniProtKB">
        <authorList>
            <consortium name="RefSeq"/>
        </authorList>
    </citation>
    <scope>IDENTIFICATION</scope>
    <source>
        <tissue evidence="3">Whole plant</tissue>
    </source>
</reference>
<keyword evidence="2" id="KW-1185">Reference proteome</keyword>
<organism evidence="2 3">
    <name type="scientific">Arachis duranensis</name>
    <name type="common">Wild peanut</name>
    <dbReference type="NCBI Taxonomy" id="130453"/>
    <lineage>
        <taxon>Eukaryota</taxon>
        <taxon>Viridiplantae</taxon>
        <taxon>Streptophyta</taxon>
        <taxon>Embryophyta</taxon>
        <taxon>Tracheophyta</taxon>
        <taxon>Spermatophyta</taxon>
        <taxon>Magnoliopsida</taxon>
        <taxon>eudicotyledons</taxon>
        <taxon>Gunneridae</taxon>
        <taxon>Pentapetalae</taxon>
        <taxon>rosids</taxon>
        <taxon>fabids</taxon>
        <taxon>Fabales</taxon>
        <taxon>Fabaceae</taxon>
        <taxon>Papilionoideae</taxon>
        <taxon>50 kb inversion clade</taxon>
        <taxon>dalbergioids sensu lato</taxon>
        <taxon>Dalbergieae</taxon>
        <taxon>Pterocarpus clade</taxon>
        <taxon>Arachis</taxon>
    </lineage>
</organism>
<feature type="region of interest" description="Disordered" evidence="1">
    <location>
        <begin position="160"/>
        <end position="193"/>
    </location>
</feature>
<dbReference type="RefSeq" id="XP_015942235.1">
    <property type="nucleotide sequence ID" value="XM_016086749.3"/>
</dbReference>
<sequence length="193" mass="22641">MVRILHTWKKNNDLVPTHETQSPPSPSFIFEDDVSRFVFQMEAPQEATTSTDTEDEEGLESIERKQSESLEVNEEEDEAHKLKEMDDQQRQIKGKKKMVTYDIDKLQMYSEDEFLNKHYEKTSYFPCRLQPEEDTLDILTMIVKEKRGMIRSTRKMLKQMGRELKNSEDKLSTVEKKLRKSKCSSSTSSSLMS</sequence>
<proteinExistence type="predicted"/>
<dbReference type="AlphaFoldDB" id="A0A6P4BS36"/>
<feature type="compositionally biased region" description="Low complexity" evidence="1">
    <location>
        <begin position="183"/>
        <end position="193"/>
    </location>
</feature>
<dbReference type="GeneID" id="107467613"/>
<feature type="compositionally biased region" description="Basic and acidic residues" evidence="1">
    <location>
        <begin position="160"/>
        <end position="176"/>
    </location>
</feature>
<dbReference type="KEGG" id="adu:107467613"/>
<evidence type="ECO:0000313" key="2">
    <source>
        <dbReference type="Proteomes" id="UP000515211"/>
    </source>
</evidence>
<reference evidence="2" key="1">
    <citation type="journal article" date="2016" name="Nat. Genet.">
        <title>The genome sequences of Arachis duranensis and Arachis ipaensis, the diploid ancestors of cultivated peanut.</title>
        <authorList>
            <person name="Bertioli D.J."/>
            <person name="Cannon S.B."/>
            <person name="Froenicke L."/>
            <person name="Huang G."/>
            <person name="Farmer A.D."/>
            <person name="Cannon E.K."/>
            <person name="Liu X."/>
            <person name="Gao D."/>
            <person name="Clevenger J."/>
            <person name="Dash S."/>
            <person name="Ren L."/>
            <person name="Moretzsohn M.C."/>
            <person name="Shirasawa K."/>
            <person name="Huang W."/>
            <person name="Vidigal B."/>
            <person name="Abernathy B."/>
            <person name="Chu Y."/>
            <person name="Niederhuth C.E."/>
            <person name="Umale P."/>
            <person name="Araujo A.C."/>
            <person name="Kozik A."/>
            <person name="Kim K.D."/>
            <person name="Burow M.D."/>
            <person name="Varshney R.K."/>
            <person name="Wang X."/>
            <person name="Zhang X."/>
            <person name="Barkley N."/>
            <person name="Guimaraes P.M."/>
            <person name="Isobe S."/>
            <person name="Guo B."/>
            <person name="Liao B."/>
            <person name="Stalker H.T."/>
            <person name="Schmitz R.J."/>
            <person name="Scheffler B.E."/>
            <person name="Leal-Bertioli S.C."/>
            <person name="Xun X."/>
            <person name="Jackson S.A."/>
            <person name="Michelmore R."/>
            <person name="Ozias-Akins P."/>
        </authorList>
    </citation>
    <scope>NUCLEOTIDE SEQUENCE [LARGE SCALE GENOMIC DNA]</scope>
    <source>
        <strain evidence="2">cv. V14167</strain>
    </source>
</reference>